<proteinExistence type="predicted"/>
<accession>A0A1X9SFM7</accession>
<dbReference type="EMBL" id="KY888882">
    <property type="protein sequence ID" value="ARQ94942.1"/>
    <property type="molecule type" value="Genomic_DNA"/>
</dbReference>
<gene>
    <name evidence="1" type="ORF">FLAPJACK_28</name>
</gene>
<dbReference type="Proteomes" id="UP000222741">
    <property type="component" value="Segment"/>
</dbReference>
<name>A0A1X9SFM7_9CAUD</name>
<evidence type="ECO:0000313" key="1">
    <source>
        <dbReference type="EMBL" id="ARQ94942.1"/>
    </source>
</evidence>
<evidence type="ECO:0000313" key="2">
    <source>
        <dbReference type="Proteomes" id="UP000222741"/>
    </source>
</evidence>
<protein>
    <submittedName>
        <fullName evidence="1">Uncharacterized protein</fullName>
    </submittedName>
</protein>
<reference evidence="2" key="1">
    <citation type="submission" date="2017-04" db="EMBL/GenBank/DDBJ databases">
        <authorList>
            <person name="Abille Z."/>
            <person name="Afsharjavan R."/>
            <person name="Alms C.E."/>
            <person name="Anil A."/>
            <person name="Azuma E.A."/>
            <person name="Boateng D."/>
            <person name="Bowden K.V."/>
            <person name="Bui Q."/>
            <person name="Callaghan K.D."/>
            <person name="Canova P.N."/>
            <person name="Carter A.-G.V."/>
            <person name="Carty B."/>
            <person name="Choudhary A."/>
            <person name="Chugh K."/>
            <person name="Clark C.B."/>
            <person name="Clark J."/>
            <person name="Cortez R."/>
            <person name="Dalwadi R.M."/>
            <person name="Daou G."/>
            <person name="Das M."/>
            <person name="Dasari S."/>
            <person name="Davis E.H."/>
            <person name="Defreitas N."/>
            <person name="Demirji J."/>
            <person name="Endres C."/>
            <person name="Fakhar S."/>
            <person name="Feeley N."/>
            <person name="Flores D.C."/>
            <person name="Fowler A.R."/>
            <person name="George T."/>
            <person name="Greis H.L."/>
            <person name="Groleau D.L."/>
            <person name="Gulati J.K."/>
            <person name="Guzman W."/>
            <person name="Hallworth A.N."/>
            <person name="Hariri A."/>
            <person name="Haya V.N."/>
            <person name="Hoffman A.K."/>
            <person name="Horne B."/>
            <person name="Howard T."/>
            <person name="Iglesia A.J."/>
            <person name="Ijezie O.D."/>
            <person name="Incognito N.A."/>
            <person name="Inen J.A."/>
            <person name="Jaiswal A."/>
            <person name="Jezek R.A."/>
            <person name="Kawa A.C."/>
            <person name="Khan F."/>
            <person name="Khin A.C."/>
            <person name="Knapo J."/>
            <person name="Kong A.S."/>
            <person name="Le B.Q."/>
            <person name="Le Q.M."/>
            <person name="Le T.-H.M."/>
            <person name="Lee M."/>
            <person name="Lockwood J.L."/>
            <person name="Loto-Rojas G.S."/>
            <person name="Mantzavinos A."/>
            <person name="Martinez D.R."/>
            <person name="Meadows A.R."/>
            <person name="Mehr S."/>
            <person name="Mellon M.N."/>
            <person name="Memon S."/>
            <person name="Miller B."/>
            <person name="Min S."/>
            <person name="Mitchell L.M."/>
            <person name="Mohamed I.R."/>
            <person name="Mohammed F.O."/>
            <person name="More S."/>
            <person name="Muntaha S."/>
            <person name="Nadeem I."/>
            <person name="Ndjeumen-Njinguet A.S."/>
            <person name="Ng P."/>
            <person name="Ngu V.E."/>
            <person name="Nguyen B.N."/>
            <person name="OHern C.T."/>
            <person name="Oboh U.S."/>
            <person name="Pagano C.W."/>
            <person name="Panakal P.R."/>
            <person name="Park D.A."/>
            <person name="Parsana D."/>
            <person name="Patel P."/>
            <person name="Patel V.S."/>
            <person name="Patwardhan V.M."/>
            <person name="Pawar S.D."/>
            <person name="Payne V.R."/>
            <person name="Petricel I.M."/>
            <person name="Phillips C."/>
            <person name="Puglisi K.M."/>
            <person name="Ramaprasad G."/>
            <person name="Raza A.S."/>
            <person name="Rivera-Oven A.G."/>
            <person name="Robins E."/>
            <person name="Roeun D.C."/>
            <person name="Rostovtseva N."/>
            <person name="Sadat M."/>
            <person name="Seas A."/>
            <person name="So E.J."/>
            <person name="Sogbesan C."/>
            <person name="Strumsky L.A."/>
            <person name="Sun J.L."/>
            <person name="Sutherland H.J."/>
            <person name="Tchakounte I."/>
            <person name="Tewell J.R."/>
            <person name="Thapa D.J."/>
            <person name="Tkach Y."/>
            <person name="Tran C.D."/>
            <person name="Tran V."/>
            <person name="Vithayathil T."/>
            <person name="Vivekanandan A."/>
            <person name="Wang S.R."/>
            <person name="White E."/>
            <person name="Yang A.L."/>
            <person name="Ye D.T."/>
            <person name="Yirenkyi M."/>
            <person name="Zarb J.S."/>
            <person name="Zhang S."/>
            <person name="Zhou M.T."/>
            <person name="Cao A."/>
            <person name="Nguyen K.M."/>
            <person name="Patel K."/>
            <person name="Patel P."/>
            <person name="Pennington E."/>
            <person name="Sendze O."/>
            <person name="Zahangir S."/>
            <person name="Correa-Mendez M."/>
            <person name="Fabian M.F."/>
            <person name="Liu S."/>
            <person name="Jethmalani Y."/>
            <person name="Nunn R."/>
            <person name="Prakash A."/>
            <person name="Louise T."/>
            <person name="Russell D.A."/>
            <person name="Hatfull G.F."/>
            <person name="Erill I."/>
            <person name="Caruso S.M."/>
        </authorList>
    </citation>
    <scope>NUCLEOTIDE SEQUENCE [LARGE SCALE GENOMIC DNA]</scope>
</reference>
<sequence>MTRYTRNRQMDKLNKNKSKWKKKWKEFRNMPIESMRRIEKTSTGTLDATFKWHRNFEGWGWLTKKGTFNVVEFGGNEDTYGTWFPVKTKGW</sequence>
<organism evidence="1 2">
    <name type="scientific">Bacillus phage Flapjack</name>
    <dbReference type="NCBI Taxonomy" id="1983465"/>
    <lineage>
        <taxon>Viruses</taxon>
        <taxon>Duplodnaviria</taxon>
        <taxon>Heunggongvirae</taxon>
        <taxon>Uroviricota</taxon>
        <taxon>Caudoviricetes</taxon>
        <taxon>Herelleviridae</taxon>
        <taxon>Bastillevirinae</taxon>
        <taxon>Bequatrovirus</taxon>
        <taxon>Bequatrovirus spock</taxon>
    </lineage>
</organism>